<sequence length="88" mass="9368">MPSRSLSLAGIPELRGSAAASRYRKSSVTDPIRRPSIAPSGQLESDLLLDPITVSQIVNLGNHVDSGFCLTSNAISFTHFGRVSTVLE</sequence>
<organism evidence="2 3">
    <name type="scientific">Ancylostoma caninum</name>
    <name type="common">Dog hookworm</name>
    <dbReference type="NCBI Taxonomy" id="29170"/>
    <lineage>
        <taxon>Eukaryota</taxon>
        <taxon>Metazoa</taxon>
        <taxon>Ecdysozoa</taxon>
        <taxon>Nematoda</taxon>
        <taxon>Chromadorea</taxon>
        <taxon>Rhabditida</taxon>
        <taxon>Rhabditina</taxon>
        <taxon>Rhabditomorpha</taxon>
        <taxon>Strongyloidea</taxon>
        <taxon>Ancylostomatidae</taxon>
        <taxon>Ancylostomatinae</taxon>
        <taxon>Ancylostoma</taxon>
    </lineage>
</organism>
<dbReference type="AlphaFoldDB" id="A0A368GEW7"/>
<comment type="caution">
    <text evidence="2">The sequence shown here is derived from an EMBL/GenBank/DDBJ whole genome shotgun (WGS) entry which is preliminary data.</text>
</comment>
<accession>A0A368GEW7</accession>
<proteinExistence type="predicted"/>
<evidence type="ECO:0000313" key="2">
    <source>
        <dbReference type="EMBL" id="RCN42208.1"/>
    </source>
</evidence>
<gene>
    <name evidence="2" type="ORF">ANCCAN_11803</name>
</gene>
<dbReference type="EMBL" id="JOJR01000205">
    <property type="protein sequence ID" value="RCN42208.1"/>
    <property type="molecule type" value="Genomic_DNA"/>
</dbReference>
<dbReference type="Proteomes" id="UP000252519">
    <property type="component" value="Unassembled WGS sequence"/>
</dbReference>
<dbReference type="OrthoDB" id="1735926at2759"/>
<name>A0A368GEW7_ANCCA</name>
<protein>
    <submittedName>
        <fullName evidence="2">Uncharacterized protein</fullName>
    </submittedName>
</protein>
<evidence type="ECO:0000313" key="3">
    <source>
        <dbReference type="Proteomes" id="UP000252519"/>
    </source>
</evidence>
<feature type="region of interest" description="Disordered" evidence="1">
    <location>
        <begin position="17"/>
        <end position="37"/>
    </location>
</feature>
<reference evidence="2 3" key="1">
    <citation type="submission" date="2014-10" db="EMBL/GenBank/DDBJ databases">
        <title>Draft genome of the hookworm Ancylostoma caninum.</title>
        <authorList>
            <person name="Mitreva M."/>
        </authorList>
    </citation>
    <scope>NUCLEOTIDE SEQUENCE [LARGE SCALE GENOMIC DNA]</scope>
    <source>
        <strain evidence="2 3">Baltimore</strain>
    </source>
</reference>
<evidence type="ECO:0000256" key="1">
    <source>
        <dbReference type="SAM" id="MobiDB-lite"/>
    </source>
</evidence>
<keyword evidence="3" id="KW-1185">Reference proteome</keyword>